<keyword evidence="1" id="KW-0805">Transcription regulation</keyword>
<keyword evidence="2 6" id="KW-0238">DNA-binding</keyword>
<name>A0ABS4QWJ0_9HYPH</name>
<evidence type="ECO:0000256" key="2">
    <source>
        <dbReference type="ARBA" id="ARBA00023125"/>
    </source>
</evidence>
<dbReference type="RefSeq" id="WP_209600615.1">
    <property type="nucleotide sequence ID" value="NZ_JAGILA010000001.1"/>
</dbReference>
<evidence type="ECO:0000313" key="7">
    <source>
        <dbReference type="Proteomes" id="UP000730739"/>
    </source>
</evidence>
<keyword evidence="3" id="KW-0804">Transcription</keyword>
<dbReference type="PROSITE" id="PS51078">
    <property type="entry name" value="ICLR_ED"/>
    <property type="match status" value="1"/>
</dbReference>
<dbReference type="Gene3D" id="3.30.450.40">
    <property type="match status" value="1"/>
</dbReference>
<dbReference type="InterPro" id="IPR036390">
    <property type="entry name" value="WH_DNA-bd_sf"/>
</dbReference>
<feature type="domain" description="HTH iclR-type" evidence="4">
    <location>
        <begin position="15"/>
        <end position="77"/>
    </location>
</feature>
<evidence type="ECO:0000259" key="4">
    <source>
        <dbReference type="PROSITE" id="PS51077"/>
    </source>
</evidence>
<dbReference type="PANTHER" id="PTHR30136:SF34">
    <property type="entry name" value="TRANSCRIPTIONAL REGULATOR"/>
    <property type="match status" value="1"/>
</dbReference>
<dbReference type="InterPro" id="IPR050707">
    <property type="entry name" value="HTH_MetabolicPath_Reg"/>
</dbReference>
<protein>
    <submittedName>
        <fullName evidence="6">DNA-binding IclR family transcriptional regulator</fullName>
    </submittedName>
</protein>
<dbReference type="InterPro" id="IPR005471">
    <property type="entry name" value="Tscrpt_reg_IclR_N"/>
</dbReference>
<dbReference type="InterPro" id="IPR014757">
    <property type="entry name" value="Tscrpt_reg_IclR_C"/>
</dbReference>
<dbReference type="SMART" id="SM00346">
    <property type="entry name" value="HTH_ICLR"/>
    <property type="match status" value="1"/>
</dbReference>
<dbReference type="InterPro" id="IPR029016">
    <property type="entry name" value="GAF-like_dom_sf"/>
</dbReference>
<comment type="caution">
    <text evidence="6">The sequence shown here is derived from an EMBL/GenBank/DDBJ whole genome shotgun (WGS) entry which is preliminary data.</text>
</comment>
<keyword evidence="7" id="KW-1185">Reference proteome</keyword>
<dbReference type="Gene3D" id="1.10.10.10">
    <property type="entry name" value="Winged helix-like DNA-binding domain superfamily/Winged helix DNA-binding domain"/>
    <property type="match status" value="1"/>
</dbReference>
<sequence>MSNPLSEAEDSPLFITSLAKGLALLAAFGAGRPSMNLVEMAEVTGLNKSTVQRSAYTLEALGYIAKEPQSKRYRLTPKSLEIGSGYLQTSELIERANPYLHELNRSTRESCNLLEPSGTDMTYVSRFASHKQISIHVPLGQRLPMYCTSAGRAYLSALSPEEAAAIIARSRLVAYTQNTETDPSRLAKIVRKAHGDGFACSNEEYYVGDIAVGAAIVNAEGRPLGAVNIAVPFSRWTLKDALADLAPQLVNTARSISNAARGLKPLVSPATG</sequence>
<dbReference type="Pfam" id="PF01614">
    <property type="entry name" value="IclR_C"/>
    <property type="match status" value="1"/>
</dbReference>
<evidence type="ECO:0000256" key="1">
    <source>
        <dbReference type="ARBA" id="ARBA00023015"/>
    </source>
</evidence>
<reference evidence="6 7" key="1">
    <citation type="submission" date="2021-03" db="EMBL/GenBank/DDBJ databases">
        <title>Genomic Encyclopedia of Type Strains, Phase IV (KMG-IV): sequencing the most valuable type-strain genomes for metagenomic binning, comparative biology and taxonomic classification.</title>
        <authorList>
            <person name="Goeker M."/>
        </authorList>
    </citation>
    <scope>NUCLEOTIDE SEQUENCE [LARGE SCALE GENOMIC DNA]</scope>
    <source>
        <strain evidence="6 7">DSM 13372</strain>
    </source>
</reference>
<dbReference type="InterPro" id="IPR036388">
    <property type="entry name" value="WH-like_DNA-bd_sf"/>
</dbReference>
<evidence type="ECO:0000256" key="3">
    <source>
        <dbReference type="ARBA" id="ARBA00023163"/>
    </source>
</evidence>
<accession>A0ABS4QWJ0</accession>
<evidence type="ECO:0000259" key="5">
    <source>
        <dbReference type="PROSITE" id="PS51078"/>
    </source>
</evidence>
<dbReference type="PROSITE" id="PS51077">
    <property type="entry name" value="HTH_ICLR"/>
    <property type="match status" value="1"/>
</dbReference>
<proteinExistence type="predicted"/>
<organism evidence="6 7">
    <name type="scientific">Sinorhizobium kostiense</name>
    <dbReference type="NCBI Taxonomy" id="76747"/>
    <lineage>
        <taxon>Bacteria</taxon>
        <taxon>Pseudomonadati</taxon>
        <taxon>Pseudomonadota</taxon>
        <taxon>Alphaproteobacteria</taxon>
        <taxon>Hyphomicrobiales</taxon>
        <taxon>Rhizobiaceae</taxon>
        <taxon>Sinorhizobium/Ensifer group</taxon>
        <taxon>Sinorhizobium</taxon>
    </lineage>
</organism>
<dbReference type="Proteomes" id="UP000730739">
    <property type="component" value="Unassembled WGS sequence"/>
</dbReference>
<feature type="domain" description="IclR-ED" evidence="5">
    <location>
        <begin position="78"/>
        <end position="262"/>
    </location>
</feature>
<dbReference type="EMBL" id="JAGILA010000001">
    <property type="protein sequence ID" value="MBP2234375.1"/>
    <property type="molecule type" value="Genomic_DNA"/>
</dbReference>
<dbReference type="SUPFAM" id="SSF46785">
    <property type="entry name" value="Winged helix' DNA-binding domain"/>
    <property type="match status" value="1"/>
</dbReference>
<dbReference type="PANTHER" id="PTHR30136">
    <property type="entry name" value="HELIX-TURN-HELIX TRANSCRIPTIONAL REGULATOR, ICLR FAMILY"/>
    <property type="match status" value="1"/>
</dbReference>
<gene>
    <name evidence="6" type="ORF">J2Z31_000865</name>
</gene>
<dbReference type="Pfam" id="PF09339">
    <property type="entry name" value="HTH_IclR"/>
    <property type="match status" value="1"/>
</dbReference>
<dbReference type="SUPFAM" id="SSF55781">
    <property type="entry name" value="GAF domain-like"/>
    <property type="match status" value="1"/>
</dbReference>
<evidence type="ECO:0000313" key="6">
    <source>
        <dbReference type="EMBL" id="MBP2234375.1"/>
    </source>
</evidence>
<dbReference type="GO" id="GO:0003677">
    <property type="term" value="F:DNA binding"/>
    <property type="evidence" value="ECO:0007669"/>
    <property type="project" value="UniProtKB-KW"/>
</dbReference>